<reference evidence="2 3" key="1">
    <citation type="submission" date="2019-10" db="EMBL/GenBank/DDBJ databases">
        <title>Streptomyces smaragdinus sp. nov. and Streptomyces fabii sp. nov., isolated from the gut of fungus growing-termite Macrotermes natalensis.</title>
        <authorList>
            <person name="Schwitalla J."/>
            <person name="Benndorf R."/>
            <person name="Martin K."/>
            <person name="De Beer W."/>
            <person name="Kaster A.-K."/>
            <person name="Vollmers J."/>
            <person name="Poulsen M."/>
            <person name="Beemelmanns C."/>
        </authorList>
    </citation>
    <scope>NUCLEOTIDE SEQUENCE [LARGE SCALE GENOMIC DNA]</scope>
    <source>
        <strain evidence="2 3">RB5</strain>
    </source>
</reference>
<dbReference type="AlphaFoldDB" id="A0A7K0CK22"/>
<keyword evidence="3" id="KW-1185">Reference proteome</keyword>
<name>A0A7K0CK22_9ACTN</name>
<sequence length="177" mass="18762">MQDVVLALLVKAPSHGYDLRGRLAAALGPLGDELNPGQVYVTLGRLEKAGLVVQVREDVPVRGPRRRVYGVTEAGLARVGGWLGESAGPRADVAEFHLKLIAAAESGLADPVALVDDRRRELMGALAETQRAVLAYGTGAEPALLLEGVALRLQADLRWLEACGRVWAARTPRGGDA</sequence>
<dbReference type="RefSeq" id="WP_323378183.1">
    <property type="nucleotide sequence ID" value="NZ_WEGJ01000016.1"/>
</dbReference>
<accession>A0A7K0CK22</accession>
<gene>
    <name evidence="2" type="ORF">SRB5_40110</name>
</gene>
<evidence type="ECO:0000313" key="3">
    <source>
        <dbReference type="Proteomes" id="UP000466345"/>
    </source>
</evidence>
<comment type="caution">
    <text evidence="2">The sequence shown here is derived from an EMBL/GenBank/DDBJ whole genome shotgun (WGS) entry which is preliminary data.</text>
</comment>
<dbReference type="Proteomes" id="UP000466345">
    <property type="component" value="Unassembled WGS sequence"/>
</dbReference>
<dbReference type="EMBL" id="WEGJ01000016">
    <property type="protein sequence ID" value="MQY13855.1"/>
    <property type="molecule type" value="Genomic_DNA"/>
</dbReference>
<proteinExistence type="predicted"/>
<protein>
    <recommendedName>
        <fullName evidence="1">Transcription regulator PadR N-terminal domain-containing protein</fullName>
    </recommendedName>
</protein>
<dbReference type="InterPro" id="IPR036390">
    <property type="entry name" value="WH_DNA-bd_sf"/>
</dbReference>
<organism evidence="2 3">
    <name type="scientific">Streptomyces smaragdinus</name>
    <dbReference type="NCBI Taxonomy" id="2585196"/>
    <lineage>
        <taxon>Bacteria</taxon>
        <taxon>Bacillati</taxon>
        <taxon>Actinomycetota</taxon>
        <taxon>Actinomycetes</taxon>
        <taxon>Kitasatosporales</taxon>
        <taxon>Streptomycetaceae</taxon>
        <taxon>Streptomyces</taxon>
    </lineage>
</organism>
<dbReference type="PANTHER" id="PTHR43252:SF6">
    <property type="entry name" value="NEGATIVE TRANSCRIPTION REGULATOR PADR"/>
    <property type="match status" value="1"/>
</dbReference>
<dbReference type="SUPFAM" id="SSF46785">
    <property type="entry name" value="Winged helix' DNA-binding domain"/>
    <property type="match status" value="1"/>
</dbReference>
<dbReference type="InterPro" id="IPR005149">
    <property type="entry name" value="Tscrpt_reg_PadR_N"/>
</dbReference>
<dbReference type="Gene3D" id="1.10.10.10">
    <property type="entry name" value="Winged helix-like DNA-binding domain superfamily/Winged helix DNA-binding domain"/>
    <property type="match status" value="1"/>
</dbReference>
<evidence type="ECO:0000259" key="1">
    <source>
        <dbReference type="Pfam" id="PF03551"/>
    </source>
</evidence>
<dbReference type="InterPro" id="IPR036388">
    <property type="entry name" value="WH-like_DNA-bd_sf"/>
</dbReference>
<dbReference type="Pfam" id="PF03551">
    <property type="entry name" value="PadR"/>
    <property type="match status" value="1"/>
</dbReference>
<feature type="domain" description="Transcription regulator PadR N-terminal" evidence="1">
    <location>
        <begin position="5"/>
        <end position="77"/>
    </location>
</feature>
<evidence type="ECO:0000313" key="2">
    <source>
        <dbReference type="EMBL" id="MQY13855.1"/>
    </source>
</evidence>
<dbReference type="PANTHER" id="PTHR43252">
    <property type="entry name" value="TRANSCRIPTIONAL REGULATOR YQJI"/>
    <property type="match status" value="1"/>
</dbReference>